<gene>
    <name evidence="2" type="ORF">PSON_ATCC_30995.1.T0980079</name>
</gene>
<keyword evidence="1" id="KW-0812">Transmembrane</keyword>
<name>A0A8S1Q901_9CILI</name>
<accession>A0A8S1Q901</accession>
<reference evidence="2" key="1">
    <citation type="submission" date="2021-01" db="EMBL/GenBank/DDBJ databases">
        <authorList>
            <consortium name="Genoscope - CEA"/>
            <person name="William W."/>
        </authorList>
    </citation>
    <scope>NUCLEOTIDE SEQUENCE</scope>
</reference>
<dbReference type="Proteomes" id="UP000692954">
    <property type="component" value="Unassembled WGS sequence"/>
</dbReference>
<keyword evidence="1" id="KW-1133">Transmembrane helix</keyword>
<dbReference type="EMBL" id="CAJJDN010000098">
    <property type="protein sequence ID" value="CAD8111464.1"/>
    <property type="molecule type" value="Genomic_DNA"/>
</dbReference>
<evidence type="ECO:0008006" key="4">
    <source>
        <dbReference type="Google" id="ProtNLM"/>
    </source>
</evidence>
<protein>
    <recommendedName>
        <fullName evidence="4">Transmembrane protein</fullName>
    </recommendedName>
</protein>
<evidence type="ECO:0000313" key="2">
    <source>
        <dbReference type="EMBL" id="CAD8111464.1"/>
    </source>
</evidence>
<sequence length="537" mass="62051">MNLQSNEPYDLVKEQRNCNHQVNIILLKEDVFYFSILSFSILIPDSKKNQIIYQFKNLPLLIYLNINLMKPYNNRSKLLQNSNIYKHLIEQVLFVHYLKLSLLVPILHSIPYILLYQQRYFSLVMEYFCIKAGFMIYSGKSTRDCNILQIAFYSLVNYQSLQLTVTFIDDIFLNQTESIKTGFTNGSITSMYGLYDKTPCYDSKVLNFTRFGLRSDMNPQQQSPSLQQFWISTYPLSYSNAANLFINMNSSIIQKLVRLLKQSKALLQFPEIFNPINVVFQIYKVLSSYFTFIDVPLKPQQFEIILFLIVNYYCLSDAVTQIPPPSALAIQPFKSIFSKSMFNQEQVESTQMQPPLETTAPFIGVNALTIEQLLKYTSPSFKAFTKIPPPTLPVELVNYELSKRILKPAKNICPPSAKSFIYQESGFQLINLLESKLLLIIVIFLVVYLPHSKYNTAPKPLTQLFFQQEFYRFKVPTTLLINKVGLLGLSVPFRNEAEQCLLLLKLKFQRVTIYSQVESINMALDGTANTVVVIVQY</sequence>
<evidence type="ECO:0000313" key="3">
    <source>
        <dbReference type="Proteomes" id="UP000692954"/>
    </source>
</evidence>
<feature type="transmembrane region" description="Helical" evidence="1">
    <location>
        <begin position="429"/>
        <end position="449"/>
    </location>
</feature>
<organism evidence="2 3">
    <name type="scientific">Paramecium sonneborni</name>
    <dbReference type="NCBI Taxonomy" id="65129"/>
    <lineage>
        <taxon>Eukaryota</taxon>
        <taxon>Sar</taxon>
        <taxon>Alveolata</taxon>
        <taxon>Ciliophora</taxon>
        <taxon>Intramacronucleata</taxon>
        <taxon>Oligohymenophorea</taxon>
        <taxon>Peniculida</taxon>
        <taxon>Parameciidae</taxon>
        <taxon>Paramecium</taxon>
    </lineage>
</organism>
<proteinExistence type="predicted"/>
<comment type="caution">
    <text evidence="2">The sequence shown here is derived from an EMBL/GenBank/DDBJ whole genome shotgun (WGS) entry which is preliminary data.</text>
</comment>
<evidence type="ECO:0000256" key="1">
    <source>
        <dbReference type="SAM" id="Phobius"/>
    </source>
</evidence>
<keyword evidence="1" id="KW-0472">Membrane</keyword>
<keyword evidence="3" id="KW-1185">Reference proteome</keyword>
<dbReference type="AlphaFoldDB" id="A0A8S1Q901"/>